<reference evidence="1" key="1">
    <citation type="journal article" date="2022" name="Int. J. Mol. Sci.">
        <title>Draft Genome of Tanacetum Coccineum: Genomic Comparison of Closely Related Tanacetum-Family Plants.</title>
        <authorList>
            <person name="Yamashiro T."/>
            <person name="Shiraishi A."/>
            <person name="Nakayama K."/>
            <person name="Satake H."/>
        </authorList>
    </citation>
    <scope>NUCLEOTIDE SEQUENCE</scope>
</reference>
<name>A0ABQ5DI92_9ASTR</name>
<evidence type="ECO:0000313" key="1">
    <source>
        <dbReference type="EMBL" id="GJT37996.1"/>
    </source>
</evidence>
<sequence length="79" mass="8872">MILRIFVSLIYPDVPRDLCPPMIFEASDSLESELVSWCLDLFPLDLGLSLLVFSLVLLRSSNLLDLLRCDGSLFLEGVL</sequence>
<gene>
    <name evidence="1" type="ORF">Tco_0937861</name>
</gene>
<reference evidence="1" key="2">
    <citation type="submission" date="2022-01" db="EMBL/GenBank/DDBJ databases">
        <authorList>
            <person name="Yamashiro T."/>
            <person name="Shiraishi A."/>
            <person name="Satake H."/>
            <person name="Nakayama K."/>
        </authorList>
    </citation>
    <scope>NUCLEOTIDE SEQUENCE</scope>
</reference>
<dbReference type="EMBL" id="BQNB010015269">
    <property type="protein sequence ID" value="GJT37996.1"/>
    <property type="molecule type" value="Genomic_DNA"/>
</dbReference>
<organism evidence="1 2">
    <name type="scientific">Tanacetum coccineum</name>
    <dbReference type="NCBI Taxonomy" id="301880"/>
    <lineage>
        <taxon>Eukaryota</taxon>
        <taxon>Viridiplantae</taxon>
        <taxon>Streptophyta</taxon>
        <taxon>Embryophyta</taxon>
        <taxon>Tracheophyta</taxon>
        <taxon>Spermatophyta</taxon>
        <taxon>Magnoliopsida</taxon>
        <taxon>eudicotyledons</taxon>
        <taxon>Gunneridae</taxon>
        <taxon>Pentapetalae</taxon>
        <taxon>asterids</taxon>
        <taxon>campanulids</taxon>
        <taxon>Asterales</taxon>
        <taxon>Asteraceae</taxon>
        <taxon>Asteroideae</taxon>
        <taxon>Anthemideae</taxon>
        <taxon>Anthemidinae</taxon>
        <taxon>Tanacetum</taxon>
    </lineage>
</organism>
<dbReference type="Proteomes" id="UP001151760">
    <property type="component" value="Unassembled WGS sequence"/>
</dbReference>
<comment type="caution">
    <text evidence="1">The sequence shown here is derived from an EMBL/GenBank/DDBJ whole genome shotgun (WGS) entry which is preliminary data.</text>
</comment>
<protein>
    <submittedName>
        <fullName evidence="1">Uncharacterized protein</fullName>
    </submittedName>
</protein>
<keyword evidence="2" id="KW-1185">Reference proteome</keyword>
<proteinExistence type="predicted"/>
<evidence type="ECO:0000313" key="2">
    <source>
        <dbReference type="Proteomes" id="UP001151760"/>
    </source>
</evidence>
<accession>A0ABQ5DI92</accession>